<dbReference type="RefSeq" id="WP_381434297.1">
    <property type="nucleotide sequence ID" value="NZ_JBHSNO010000005.1"/>
</dbReference>
<evidence type="ECO:0000313" key="3">
    <source>
        <dbReference type="Proteomes" id="UP001596109"/>
    </source>
</evidence>
<accession>A0ABW0TMB2</accession>
<dbReference type="Proteomes" id="UP001596109">
    <property type="component" value="Unassembled WGS sequence"/>
</dbReference>
<name>A0ABW0TMB2_9BACL</name>
<keyword evidence="3" id="KW-1185">Reference proteome</keyword>
<dbReference type="Pfam" id="PF04324">
    <property type="entry name" value="Fer2_BFD"/>
    <property type="match status" value="1"/>
</dbReference>
<dbReference type="InterPro" id="IPR041854">
    <property type="entry name" value="BFD-like_2Fe2S-bd_dom_sf"/>
</dbReference>
<evidence type="ECO:0000313" key="2">
    <source>
        <dbReference type="EMBL" id="MFC5589513.1"/>
    </source>
</evidence>
<sequence>MNDDKTLVCRCEEVSLKTIRDTVQQFSCSSREVKLRTRAGMGYCGGRTCRHVIDTIVSDVNQQAVADEVQLSYRPPVRPMTFGVLGGCCHDNESC</sequence>
<dbReference type="InterPro" id="IPR007419">
    <property type="entry name" value="BFD-like_2Fe2S-bd_dom"/>
</dbReference>
<comment type="caution">
    <text evidence="2">The sequence shown here is derived from an EMBL/GenBank/DDBJ whole genome shotgun (WGS) entry which is preliminary data.</text>
</comment>
<dbReference type="Gene3D" id="1.10.10.1100">
    <property type="entry name" value="BFD-like [2Fe-2S]-binding domain"/>
    <property type="match status" value="1"/>
</dbReference>
<protein>
    <submittedName>
        <fullName evidence="2">(2Fe-2S)-binding protein</fullName>
    </submittedName>
</protein>
<organism evidence="2 3">
    <name type="scientific">Sporosarcina soli</name>
    <dbReference type="NCBI Taxonomy" id="334736"/>
    <lineage>
        <taxon>Bacteria</taxon>
        <taxon>Bacillati</taxon>
        <taxon>Bacillota</taxon>
        <taxon>Bacilli</taxon>
        <taxon>Bacillales</taxon>
        <taxon>Caryophanaceae</taxon>
        <taxon>Sporosarcina</taxon>
    </lineage>
</organism>
<gene>
    <name evidence="2" type="ORF">ACFPRA_11475</name>
</gene>
<proteinExistence type="predicted"/>
<dbReference type="EMBL" id="JBHSNO010000005">
    <property type="protein sequence ID" value="MFC5589513.1"/>
    <property type="molecule type" value="Genomic_DNA"/>
</dbReference>
<reference evidence="3" key="1">
    <citation type="journal article" date="2019" name="Int. J. Syst. Evol. Microbiol.">
        <title>The Global Catalogue of Microorganisms (GCM) 10K type strain sequencing project: providing services to taxonomists for standard genome sequencing and annotation.</title>
        <authorList>
            <consortium name="The Broad Institute Genomics Platform"/>
            <consortium name="The Broad Institute Genome Sequencing Center for Infectious Disease"/>
            <person name="Wu L."/>
            <person name="Ma J."/>
        </authorList>
    </citation>
    <scope>NUCLEOTIDE SEQUENCE [LARGE SCALE GENOMIC DNA]</scope>
    <source>
        <strain evidence="3">CGMCC 4.1434</strain>
    </source>
</reference>
<feature type="domain" description="BFD-like [2Fe-2S]-binding" evidence="1">
    <location>
        <begin position="7"/>
        <end position="57"/>
    </location>
</feature>
<evidence type="ECO:0000259" key="1">
    <source>
        <dbReference type="Pfam" id="PF04324"/>
    </source>
</evidence>